<dbReference type="Proteomes" id="UP000051487">
    <property type="component" value="Unassembled WGS sequence"/>
</dbReference>
<evidence type="ECO:0000313" key="4">
    <source>
        <dbReference type="Proteomes" id="UP000051487"/>
    </source>
</evidence>
<feature type="chain" id="PRO_5042964045" evidence="2">
    <location>
        <begin position="26"/>
        <end position="432"/>
    </location>
</feature>
<evidence type="ECO:0000256" key="2">
    <source>
        <dbReference type="SAM" id="SignalP"/>
    </source>
</evidence>
<feature type="transmembrane region" description="Helical" evidence="1">
    <location>
        <begin position="111"/>
        <end position="129"/>
    </location>
</feature>
<name>A0AAN4TDL1_ASPLE</name>
<evidence type="ECO:0000256" key="1">
    <source>
        <dbReference type="SAM" id="Phobius"/>
    </source>
</evidence>
<keyword evidence="1" id="KW-0472">Membrane</keyword>
<gene>
    <name evidence="3" type="ORF">ALT_7349</name>
</gene>
<feature type="signal peptide" evidence="2">
    <location>
        <begin position="1"/>
        <end position="25"/>
    </location>
</feature>
<keyword evidence="2" id="KW-0732">Signal</keyword>
<keyword evidence="1" id="KW-1133">Transmembrane helix</keyword>
<dbReference type="AlphaFoldDB" id="A0AAN4TDL1"/>
<feature type="transmembrane region" description="Helical" evidence="1">
    <location>
        <begin position="231"/>
        <end position="252"/>
    </location>
</feature>
<feature type="transmembrane region" description="Helical" evidence="1">
    <location>
        <begin position="313"/>
        <end position="332"/>
    </location>
</feature>
<evidence type="ECO:0000313" key="3">
    <source>
        <dbReference type="EMBL" id="GAQ10028.1"/>
    </source>
</evidence>
<accession>A0AAN4TDL1</accession>
<feature type="transmembrane region" description="Helical" evidence="1">
    <location>
        <begin position="141"/>
        <end position="161"/>
    </location>
</feature>
<protein>
    <submittedName>
        <fullName evidence="3">Uncharacterized protein</fullName>
    </submittedName>
</protein>
<keyword evidence="1" id="KW-0812">Transmembrane</keyword>
<comment type="caution">
    <text evidence="3">The sequence shown here is derived from an EMBL/GenBank/DDBJ whole genome shotgun (WGS) entry which is preliminary data.</text>
</comment>
<feature type="transmembrane region" description="Helical" evidence="1">
    <location>
        <begin position="49"/>
        <end position="67"/>
    </location>
</feature>
<proteinExistence type="predicted"/>
<reference evidence="3 4" key="1">
    <citation type="submission" date="2015-11" db="EMBL/GenBank/DDBJ databases">
        <title>Aspergillus lentulus strain IFM 54703T.</title>
        <authorList>
            <person name="Kusuya Y."/>
            <person name="Sakai K."/>
            <person name="Kamei K."/>
            <person name="Takahashi H."/>
            <person name="Yaguchi T."/>
        </authorList>
    </citation>
    <scope>NUCLEOTIDE SEQUENCE [LARGE SCALE GENOMIC DNA]</scope>
    <source>
        <strain evidence="3 4">IFM 54703</strain>
    </source>
</reference>
<feature type="transmembrane region" description="Helical" evidence="1">
    <location>
        <begin position="347"/>
        <end position="365"/>
    </location>
</feature>
<dbReference type="EMBL" id="BCLY01000013">
    <property type="protein sequence ID" value="GAQ10028.1"/>
    <property type="molecule type" value="Genomic_DNA"/>
</dbReference>
<sequence length="432" mass="47266">MNTGEMLTPAILVPWLLTIVPAASASSLLRYNATLDEGRIECIYPISGQYALLQRVLYYGLLLFSIVSRKTPWLVAGALGAAMTYAGSAAVHATILAGISRDSLLDLDCLGIFAIVSVGSLVVTVFFHGSELLRESPARPVFQYWGLLMVVGTICAVVAMLRDYPSEERCTSTPSDATNTTEPILLTSTAQLGLMPFNCTYACFSTRQAFRETSDIRVVPAGTISHRRFRLLSASICLSIFLGAVVSLYRLLVTPRYYTKDELTRILRSANKTLAKSDLLPKQRRYAKQRQSMAQKKLARGQKRGRPGLMTDLLSVACAVVIILNEIFIHIGDEIPASELPYAVGQWGPWVAVIMALAGSAIVEYHRPAWDERQRILREEGVLAQGDDAPSLFSSTWTRLGSLAGKSPATGVDPGVEIVQWPEAAWRRGLPS</sequence>
<organism evidence="3 4">
    <name type="scientific">Aspergillus lentulus</name>
    <dbReference type="NCBI Taxonomy" id="293939"/>
    <lineage>
        <taxon>Eukaryota</taxon>
        <taxon>Fungi</taxon>
        <taxon>Dikarya</taxon>
        <taxon>Ascomycota</taxon>
        <taxon>Pezizomycotina</taxon>
        <taxon>Eurotiomycetes</taxon>
        <taxon>Eurotiomycetidae</taxon>
        <taxon>Eurotiales</taxon>
        <taxon>Aspergillaceae</taxon>
        <taxon>Aspergillus</taxon>
        <taxon>Aspergillus subgen. Fumigati</taxon>
    </lineage>
</organism>
<feature type="transmembrane region" description="Helical" evidence="1">
    <location>
        <begin position="74"/>
        <end position="99"/>
    </location>
</feature>